<keyword evidence="16" id="KW-0346">Stress response</keyword>
<feature type="domain" description="Histidine kinase" evidence="22">
    <location>
        <begin position="293"/>
        <end position="500"/>
    </location>
</feature>
<evidence type="ECO:0000256" key="9">
    <source>
        <dbReference type="ARBA" id="ARBA00022741"/>
    </source>
</evidence>
<keyword evidence="10" id="KW-0418">Kinase</keyword>
<evidence type="ECO:0000256" key="10">
    <source>
        <dbReference type="ARBA" id="ARBA00022777"/>
    </source>
</evidence>
<dbReference type="EC" id="2.7.13.3" evidence="5"/>
<evidence type="ECO:0000256" key="18">
    <source>
        <dbReference type="ARBA" id="ARBA00023211"/>
    </source>
</evidence>
<keyword evidence="11" id="KW-0378">Hydrolase</keyword>
<evidence type="ECO:0000256" key="7">
    <source>
        <dbReference type="ARBA" id="ARBA00022553"/>
    </source>
</evidence>
<evidence type="ECO:0000256" key="3">
    <source>
        <dbReference type="ARBA" id="ARBA00001946"/>
    </source>
</evidence>
<organism evidence="24 25">
    <name type="scientific">Eiseniibacteriota bacterium</name>
    <dbReference type="NCBI Taxonomy" id="2212470"/>
    <lineage>
        <taxon>Bacteria</taxon>
        <taxon>Candidatus Eiseniibacteriota</taxon>
    </lineage>
</organism>
<dbReference type="InterPro" id="IPR005467">
    <property type="entry name" value="His_kinase_dom"/>
</dbReference>
<dbReference type="SUPFAM" id="SSF158472">
    <property type="entry name" value="HAMP domain-like"/>
    <property type="match status" value="1"/>
</dbReference>
<name>A0A538TNY9_UNCEI</name>
<dbReference type="SUPFAM" id="SSF55874">
    <property type="entry name" value="ATPase domain of HSP90 chaperone/DNA topoisomerase II/histidine kinase"/>
    <property type="match status" value="1"/>
</dbReference>
<feature type="domain" description="HAMP" evidence="23">
    <location>
        <begin position="224"/>
        <end position="276"/>
    </location>
</feature>
<evidence type="ECO:0000256" key="15">
    <source>
        <dbReference type="ARBA" id="ARBA00023012"/>
    </source>
</evidence>
<evidence type="ECO:0000256" key="8">
    <source>
        <dbReference type="ARBA" id="ARBA00022679"/>
    </source>
</evidence>
<evidence type="ECO:0000259" key="23">
    <source>
        <dbReference type="PROSITE" id="PS50885"/>
    </source>
</evidence>
<dbReference type="InterPro" id="IPR036097">
    <property type="entry name" value="HisK_dim/P_sf"/>
</dbReference>
<gene>
    <name evidence="24" type="ORF">E6K78_07790</name>
</gene>
<keyword evidence="21" id="KW-1133">Transmembrane helix</keyword>
<keyword evidence="17" id="KW-0843">Virulence</keyword>
<dbReference type="InterPro" id="IPR003660">
    <property type="entry name" value="HAMP_dom"/>
</dbReference>
<dbReference type="PROSITE" id="PS50109">
    <property type="entry name" value="HIS_KIN"/>
    <property type="match status" value="1"/>
</dbReference>
<dbReference type="PANTHER" id="PTHR44936">
    <property type="entry name" value="SENSOR PROTEIN CREC"/>
    <property type="match status" value="1"/>
</dbReference>
<sequence>MTLRARLVVAFLALALVPTAALTWLTLDRLDRTMRMWSTPGVEHTLQSALEMSKSLVTRLEATVTAQAQDWAQALPPGPLNEPRRTAIRIGLRTAGLDFVQVYQLHGDGWRLVEEVRPPGVLAAVPLDLSSDLPAALASDRLVRSRRGALAGVSPADSGRAVVAGLHVNPDFFDQIQRVGEGVGFYRRFSVVRDVSRIYLLLLVFAVALTLSVLALWVATALARGMTRPLHRIEDALERVAAGDLEARVAPAGAAEMRALAQRFNAMTERLAGARLALQEAEREAAWRDVARRLAHEFKNLLTPMSLSLHRLRRRAGAVPENERVAVDESLKALSQSVDQMARLAEQFSQYARLPEPRFERIDLGEVTRAAVALHEHEGITIVVMGDDPTPVRGDGLLLSRAIHNLVLNACEASEPGATVELRVTARGGEAMVEVLDRGSGLDPEVEPRLFEPYVSTKRRGSGLGLSLARDIAGQHRGTVRLENREGGGAQALLRLPLDEEGGPWTASA</sequence>
<keyword evidence="14" id="KW-0904">Protein phosphatase</keyword>
<comment type="subcellular location">
    <subcellularLocation>
        <location evidence="4">Cell membrane</location>
        <topology evidence="4">Multi-pass membrane protein</topology>
    </subcellularLocation>
</comment>
<dbReference type="InterPro" id="IPR003594">
    <property type="entry name" value="HATPase_dom"/>
</dbReference>
<evidence type="ECO:0000313" key="25">
    <source>
        <dbReference type="Proteomes" id="UP000316609"/>
    </source>
</evidence>
<evidence type="ECO:0000313" key="24">
    <source>
        <dbReference type="EMBL" id="TMQ65308.1"/>
    </source>
</evidence>
<evidence type="ECO:0000256" key="11">
    <source>
        <dbReference type="ARBA" id="ARBA00022801"/>
    </source>
</evidence>
<evidence type="ECO:0000256" key="1">
    <source>
        <dbReference type="ARBA" id="ARBA00000085"/>
    </source>
</evidence>
<dbReference type="SUPFAM" id="SSF47384">
    <property type="entry name" value="Homodimeric domain of signal transducing histidine kinase"/>
    <property type="match status" value="1"/>
</dbReference>
<dbReference type="InterPro" id="IPR050980">
    <property type="entry name" value="2C_sensor_his_kinase"/>
</dbReference>
<evidence type="ECO:0000256" key="20">
    <source>
        <dbReference type="ARBA" id="ARBA00041776"/>
    </source>
</evidence>
<protein>
    <recommendedName>
        <fullName evidence="19">Signal transduction histidine-protein kinase/phosphatase MprB</fullName>
        <ecNumber evidence="5">2.7.13.3</ecNumber>
    </recommendedName>
    <alternativeName>
        <fullName evidence="20">Mycobacterial persistence regulator B</fullName>
    </alternativeName>
</protein>
<keyword evidence="21" id="KW-0812">Transmembrane</keyword>
<dbReference type="Gene3D" id="6.10.340.10">
    <property type="match status" value="1"/>
</dbReference>
<evidence type="ECO:0000259" key="22">
    <source>
        <dbReference type="PROSITE" id="PS50109"/>
    </source>
</evidence>
<evidence type="ECO:0000256" key="13">
    <source>
        <dbReference type="ARBA" id="ARBA00022842"/>
    </source>
</evidence>
<dbReference type="GO" id="GO:0005524">
    <property type="term" value="F:ATP binding"/>
    <property type="evidence" value="ECO:0007669"/>
    <property type="project" value="UniProtKB-KW"/>
</dbReference>
<reference evidence="24 25" key="1">
    <citation type="journal article" date="2019" name="Nat. Microbiol.">
        <title>Mediterranean grassland soil C-N compound turnover is dependent on rainfall and depth, and is mediated by genomically divergent microorganisms.</title>
        <authorList>
            <person name="Diamond S."/>
            <person name="Andeer P.F."/>
            <person name="Li Z."/>
            <person name="Crits-Christoph A."/>
            <person name="Burstein D."/>
            <person name="Anantharaman K."/>
            <person name="Lane K.R."/>
            <person name="Thomas B.C."/>
            <person name="Pan C."/>
            <person name="Northen T.R."/>
            <person name="Banfield J.F."/>
        </authorList>
    </citation>
    <scope>NUCLEOTIDE SEQUENCE [LARGE SCALE GENOMIC DNA]</scope>
    <source>
        <strain evidence="24">WS_8</strain>
    </source>
</reference>
<keyword evidence="18" id="KW-0464">Manganese</keyword>
<dbReference type="Pfam" id="PF00672">
    <property type="entry name" value="HAMP"/>
    <property type="match status" value="1"/>
</dbReference>
<evidence type="ECO:0000256" key="12">
    <source>
        <dbReference type="ARBA" id="ARBA00022840"/>
    </source>
</evidence>
<comment type="caution">
    <text evidence="24">The sequence shown here is derived from an EMBL/GenBank/DDBJ whole genome shotgun (WGS) entry which is preliminary data.</text>
</comment>
<evidence type="ECO:0000256" key="2">
    <source>
        <dbReference type="ARBA" id="ARBA00001936"/>
    </source>
</evidence>
<comment type="cofactor">
    <cofactor evidence="3">
        <name>Mg(2+)</name>
        <dbReference type="ChEBI" id="CHEBI:18420"/>
    </cofactor>
</comment>
<dbReference type="CDD" id="cd06225">
    <property type="entry name" value="HAMP"/>
    <property type="match status" value="1"/>
</dbReference>
<keyword evidence="9" id="KW-0547">Nucleotide-binding</keyword>
<dbReference type="Gene3D" id="3.30.565.10">
    <property type="entry name" value="Histidine kinase-like ATPase, C-terminal domain"/>
    <property type="match status" value="1"/>
</dbReference>
<dbReference type="SMART" id="SM00388">
    <property type="entry name" value="HisKA"/>
    <property type="match status" value="1"/>
</dbReference>
<keyword evidence="6" id="KW-1003">Cell membrane</keyword>
<dbReference type="PRINTS" id="PR00344">
    <property type="entry name" value="BCTRLSENSOR"/>
</dbReference>
<dbReference type="GO" id="GO:0000155">
    <property type="term" value="F:phosphorelay sensor kinase activity"/>
    <property type="evidence" value="ECO:0007669"/>
    <property type="project" value="InterPro"/>
</dbReference>
<evidence type="ECO:0000256" key="4">
    <source>
        <dbReference type="ARBA" id="ARBA00004651"/>
    </source>
</evidence>
<dbReference type="CDD" id="cd00082">
    <property type="entry name" value="HisKA"/>
    <property type="match status" value="1"/>
</dbReference>
<keyword evidence="13" id="KW-0460">Magnesium</keyword>
<keyword evidence="15" id="KW-0902">Two-component regulatory system</keyword>
<dbReference type="GO" id="GO:0005886">
    <property type="term" value="C:plasma membrane"/>
    <property type="evidence" value="ECO:0007669"/>
    <property type="project" value="UniProtKB-SubCell"/>
</dbReference>
<keyword evidence="12" id="KW-0067">ATP-binding</keyword>
<comment type="catalytic activity">
    <reaction evidence="1">
        <text>ATP + protein L-histidine = ADP + protein N-phospho-L-histidine.</text>
        <dbReference type="EC" id="2.7.13.3"/>
    </reaction>
</comment>
<feature type="transmembrane region" description="Helical" evidence="21">
    <location>
        <begin position="198"/>
        <end position="223"/>
    </location>
</feature>
<keyword evidence="7" id="KW-0597">Phosphoprotein</keyword>
<dbReference type="InterPro" id="IPR003661">
    <property type="entry name" value="HisK_dim/P_dom"/>
</dbReference>
<dbReference type="InterPro" id="IPR004358">
    <property type="entry name" value="Sig_transdc_His_kin-like_C"/>
</dbReference>
<dbReference type="SMART" id="SM00304">
    <property type="entry name" value="HAMP"/>
    <property type="match status" value="1"/>
</dbReference>
<evidence type="ECO:0000256" key="6">
    <source>
        <dbReference type="ARBA" id="ARBA00022475"/>
    </source>
</evidence>
<dbReference type="SMART" id="SM00387">
    <property type="entry name" value="HATPase_c"/>
    <property type="match status" value="1"/>
</dbReference>
<dbReference type="Gene3D" id="1.10.287.130">
    <property type="match status" value="1"/>
</dbReference>
<evidence type="ECO:0000256" key="17">
    <source>
        <dbReference type="ARBA" id="ARBA00023026"/>
    </source>
</evidence>
<evidence type="ECO:0000256" key="14">
    <source>
        <dbReference type="ARBA" id="ARBA00022912"/>
    </source>
</evidence>
<dbReference type="EMBL" id="VBOY01000072">
    <property type="protein sequence ID" value="TMQ65308.1"/>
    <property type="molecule type" value="Genomic_DNA"/>
</dbReference>
<dbReference type="PANTHER" id="PTHR44936:SF9">
    <property type="entry name" value="SENSOR PROTEIN CREC"/>
    <property type="match status" value="1"/>
</dbReference>
<evidence type="ECO:0000256" key="5">
    <source>
        <dbReference type="ARBA" id="ARBA00012438"/>
    </source>
</evidence>
<dbReference type="Proteomes" id="UP000316609">
    <property type="component" value="Unassembled WGS sequence"/>
</dbReference>
<keyword evidence="21" id="KW-0472">Membrane</keyword>
<evidence type="ECO:0000256" key="21">
    <source>
        <dbReference type="SAM" id="Phobius"/>
    </source>
</evidence>
<dbReference type="GO" id="GO:0004721">
    <property type="term" value="F:phosphoprotein phosphatase activity"/>
    <property type="evidence" value="ECO:0007669"/>
    <property type="project" value="UniProtKB-KW"/>
</dbReference>
<dbReference type="InterPro" id="IPR036890">
    <property type="entry name" value="HATPase_C_sf"/>
</dbReference>
<evidence type="ECO:0000256" key="16">
    <source>
        <dbReference type="ARBA" id="ARBA00023016"/>
    </source>
</evidence>
<dbReference type="AlphaFoldDB" id="A0A538TNY9"/>
<comment type="cofactor">
    <cofactor evidence="2">
        <name>Mn(2+)</name>
        <dbReference type="ChEBI" id="CHEBI:29035"/>
    </cofactor>
</comment>
<proteinExistence type="predicted"/>
<dbReference type="PROSITE" id="PS50885">
    <property type="entry name" value="HAMP"/>
    <property type="match status" value="1"/>
</dbReference>
<evidence type="ECO:0000256" key="19">
    <source>
        <dbReference type="ARBA" id="ARBA00040454"/>
    </source>
</evidence>
<accession>A0A538TNY9</accession>
<keyword evidence="8" id="KW-0808">Transferase</keyword>
<dbReference type="Pfam" id="PF02518">
    <property type="entry name" value="HATPase_c"/>
    <property type="match status" value="1"/>
</dbReference>